<dbReference type="Proteomes" id="UP001595885">
    <property type="component" value="Unassembled WGS sequence"/>
</dbReference>
<reference evidence="3" key="1">
    <citation type="journal article" date="2019" name="Int. J. Syst. Evol. Microbiol.">
        <title>The Global Catalogue of Microorganisms (GCM) 10K type strain sequencing project: providing services to taxonomists for standard genome sequencing and annotation.</title>
        <authorList>
            <consortium name="The Broad Institute Genomics Platform"/>
            <consortium name="The Broad Institute Genome Sequencing Center for Infectious Disease"/>
            <person name="Wu L."/>
            <person name="Ma J."/>
        </authorList>
    </citation>
    <scope>NUCLEOTIDE SEQUENCE [LARGE SCALE GENOMIC DNA]</scope>
    <source>
        <strain evidence="3">CCUG 50349</strain>
    </source>
</reference>
<comment type="caution">
    <text evidence="2">The sequence shown here is derived from an EMBL/GenBank/DDBJ whole genome shotgun (WGS) entry which is preliminary data.</text>
</comment>
<organism evidence="2 3">
    <name type="scientific">Flavobacterium ponti</name>
    <dbReference type="NCBI Taxonomy" id="665133"/>
    <lineage>
        <taxon>Bacteria</taxon>
        <taxon>Pseudomonadati</taxon>
        <taxon>Bacteroidota</taxon>
        <taxon>Flavobacteriia</taxon>
        <taxon>Flavobacteriales</taxon>
        <taxon>Flavobacteriaceae</taxon>
        <taxon>Flavobacterium</taxon>
    </lineage>
</organism>
<feature type="chain" id="PRO_5047303760" description="Peptidylprolyl isomerase" evidence="1">
    <location>
        <begin position="21"/>
        <end position="108"/>
    </location>
</feature>
<evidence type="ECO:0000256" key="1">
    <source>
        <dbReference type="SAM" id="SignalP"/>
    </source>
</evidence>
<keyword evidence="1" id="KW-0732">Signal</keyword>
<dbReference type="RefSeq" id="WP_379738215.1">
    <property type="nucleotide sequence ID" value="NZ_JBHSGW010000002.1"/>
</dbReference>
<protein>
    <recommendedName>
        <fullName evidence="4">Peptidylprolyl isomerase</fullName>
    </recommendedName>
</protein>
<name>A0ABV9NZZ7_9FLAO</name>
<gene>
    <name evidence="2" type="ORF">ACFO3U_02800</name>
</gene>
<evidence type="ECO:0008006" key="4">
    <source>
        <dbReference type="Google" id="ProtNLM"/>
    </source>
</evidence>
<sequence>MKKIIALFVLLFAFTFNANAQDKSKATELAKQDTQELAQYLGLQGEVLTDLQTVFKEKHDVLLTEGISEDRKVIVSNFVETKLSSLLNQGDFDKLKADKALYKKLTRN</sequence>
<keyword evidence="3" id="KW-1185">Reference proteome</keyword>
<dbReference type="EMBL" id="JBHSGW010000002">
    <property type="protein sequence ID" value="MFC4738913.1"/>
    <property type="molecule type" value="Genomic_DNA"/>
</dbReference>
<accession>A0ABV9NZZ7</accession>
<evidence type="ECO:0000313" key="2">
    <source>
        <dbReference type="EMBL" id="MFC4738913.1"/>
    </source>
</evidence>
<feature type="signal peptide" evidence="1">
    <location>
        <begin position="1"/>
        <end position="20"/>
    </location>
</feature>
<evidence type="ECO:0000313" key="3">
    <source>
        <dbReference type="Proteomes" id="UP001595885"/>
    </source>
</evidence>
<proteinExistence type="predicted"/>